<evidence type="ECO:0000313" key="7">
    <source>
        <dbReference type="Proteomes" id="UP001408789"/>
    </source>
</evidence>
<dbReference type="EMBL" id="JBCNJP010000011">
    <property type="protein sequence ID" value="KAK9071079.1"/>
    <property type="molecule type" value="Genomic_DNA"/>
</dbReference>
<dbReference type="SUPFAM" id="SSF47459">
    <property type="entry name" value="HLH, helix-loop-helix DNA-binding domain"/>
    <property type="match status" value="1"/>
</dbReference>
<name>A0AAP0DHB2_9ASTR</name>
<organism evidence="6 7">
    <name type="scientific">Deinandra increscens subsp. villosa</name>
    <dbReference type="NCBI Taxonomy" id="3103831"/>
    <lineage>
        <taxon>Eukaryota</taxon>
        <taxon>Viridiplantae</taxon>
        <taxon>Streptophyta</taxon>
        <taxon>Embryophyta</taxon>
        <taxon>Tracheophyta</taxon>
        <taxon>Spermatophyta</taxon>
        <taxon>Magnoliopsida</taxon>
        <taxon>eudicotyledons</taxon>
        <taxon>Gunneridae</taxon>
        <taxon>Pentapetalae</taxon>
        <taxon>asterids</taxon>
        <taxon>campanulids</taxon>
        <taxon>Asterales</taxon>
        <taxon>Asteraceae</taxon>
        <taxon>Asteroideae</taxon>
        <taxon>Heliantheae alliance</taxon>
        <taxon>Madieae</taxon>
        <taxon>Madiinae</taxon>
        <taxon>Deinandra</taxon>
    </lineage>
</organism>
<accession>A0AAP0DHB2</accession>
<dbReference type="InterPro" id="IPR052610">
    <property type="entry name" value="bHLH_transcription_regulator"/>
</dbReference>
<comment type="subcellular location">
    <subcellularLocation>
        <location evidence="1">Nucleus</location>
    </subcellularLocation>
</comment>
<keyword evidence="4" id="KW-0539">Nucleus</keyword>
<keyword evidence="7" id="KW-1185">Reference proteome</keyword>
<dbReference type="InterPro" id="IPR036638">
    <property type="entry name" value="HLH_DNA-bd_sf"/>
</dbReference>
<dbReference type="SMART" id="SM00353">
    <property type="entry name" value="HLH"/>
    <property type="match status" value="1"/>
</dbReference>
<dbReference type="AlphaFoldDB" id="A0AAP0DHB2"/>
<dbReference type="PANTHER" id="PTHR45959:SF33">
    <property type="entry name" value="MYC-TYPE, BASIC HELIX-LOOP-HELIX (BHLH) DOMAIN-CONTAINING PROTEIN-RELATED"/>
    <property type="match status" value="1"/>
</dbReference>
<dbReference type="Proteomes" id="UP001408789">
    <property type="component" value="Unassembled WGS sequence"/>
</dbReference>
<sequence length="325" mass="36734">MEIPQFKSFSQLPAMEDEDSCFNFQWPVTSIDDHFGSMAAVEENTNTHQFQTHTPLFEYFQPVMEPSPRPTKQLKTGDHSLMNQGSLVMPKAEDFVSYMGTNDLTCSNLSSSSQSGNPKYYDFRNDFHGGSGGANITSIKNTTRRVAPYQDHILAERKRREKLSQRFIALSALLPNLKKMDKASVLGDAIEYMKSLKERVKTLEEQTSKRANIESVKFEIANGGGEMSSSDENISCLSEQQFPEIKVRFIGDEVLIRIHCEKKSGVVEKTLAEIEKLHLSVINSTAVIFANSMLHITVIAQMDKDVTMTMKEFVRNLHLGLKQFM</sequence>
<dbReference type="Pfam" id="PF22754">
    <property type="entry name" value="bHLH-TF_ACT-like_plant"/>
    <property type="match status" value="1"/>
</dbReference>
<evidence type="ECO:0000256" key="4">
    <source>
        <dbReference type="ARBA" id="ARBA00023242"/>
    </source>
</evidence>
<feature type="domain" description="BHLH" evidence="5">
    <location>
        <begin position="147"/>
        <end position="196"/>
    </location>
</feature>
<dbReference type="Gene3D" id="4.10.280.10">
    <property type="entry name" value="Helix-loop-helix DNA-binding domain"/>
    <property type="match status" value="1"/>
</dbReference>
<protein>
    <recommendedName>
        <fullName evidence="5">BHLH domain-containing protein</fullName>
    </recommendedName>
</protein>
<evidence type="ECO:0000259" key="5">
    <source>
        <dbReference type="PROSITE" id="PS50888"/>
    </source>
</evidence>
<proteinExistence type="predicted"/>
<evidence type="ECO:0000256" key="2">
    <source>
        <dbReference type="ARBA" id="ARBA00023015"/>
    </source>
</evidence>
<evidence type="ECO:0000256" key="3">
    <source>
        <dbReference type="ARBA" id="ARBA00023163"/>
    </source>
</evidence>
<dbReference type="InterPro" id="IPR054502">
    <property type="entry name" value="bHLH-TF_ACT-like_plant"/>
</dbReference>
<dbReference type="GO" id="GO:0046983">
    <property type="term" value="F:protein dimerization activity"/>
    <property type="evidence" value="ECO:0007669"/>
    <property type="project" value="InterPro"/>
</dbReference>
<keyword evidence="3" id="KW-0804">Transcription</keyword>
<reference evidence="6 7" key="1">
    <citation type="submission" date="2024-04" db="EMBL/GenBank/DDBJ databases">
        <title>The reference genome of an endangered Asteraceae, Deinandra increscens subsp. villosa, native to the Central Coast of California.</title>
        <authorList>
            <person name="Guilliams M."/>
            <person name="Hasenstab-Lehman K."/>
            <person name="Meyer R."/>
            <person name="Mcevoy S."/>
        </authorList>
    </citation>
    <scope>NUCLEOTIDE SEQUENCE [LARGE SCALE GENOMIC DNA]</scope>
    <source>
        <tissue evidence="6">Leaf</tissue>
    </source>
</reference>
<dbReference type="PANTHER" id="PTHR45959">
    <property type="entry name" value="BHLH TRANSCRIPTION FACTOR"/>
    <property type="match status" value="1"/>
</dbReference>
<evidence type="ECO:0000313" key="6">
    <source>
        <dbReference type="EMBL" id="KAK9071079.1"/>
    </source>
</evidence>
<gene>
    <name evidence="6" type="ORF">SSX86_009647</name>
</gene>
<dbReference type="PROSITE" id="PS50888">
    <property type="entry name" value="BHLH"/>
    <property type="match status" value="1"/>
</dbReference>
<keyword evidence="2" id="KW-0805">Transcription regulation</keyword>
<dbReference type="Pfam" id="PF00010">
    <property type="entry name" value="HLH"/>
    <property type="match status" value="1"/>
</dbReference>
<comment type="caution">
    <text evidence="6">The sequence shown here is derived from an EMBL/GenBank/DDBJ whole genome shotgun (WGS) entry which is preliminary data.</text>
</comment>
<evidence type="ECO:0000256" key="1">
    <source>
        <dbReference type="ARBA" id="ARBA00004123"/>
    </source>
</evidence>
<dbReference type="GO" id="GO:0005634">
    <property type="term" value="C:nucleus"/>
    <property type="evidence" value="ECO:0007669"/>
    <property type="project" value="UniProtKB-SubCell"/>
</dbReference>
<dbReference type="InterPro" id="IPR011598">
    <property type="entry name" value="bHLH_dom"/>
</dbReference>